<organism evidence="8 9">
    <name type="scientific">Zasmidium cellare</name>
    <name type="common">Wine cellar mold</name>
    <name type="synonym">Racodium cellare</name>
    <dbReference type="NCBI Taxonomy" id="395010"/>
    <lineage>
        <taxon>Eukaryota</taxon>
        <taxon>Fungi</taxon>
        <taxon>Dikarya</taxon>
        <taxon>Ascomycota</taxon>
        <taxon>Pezizomycotina</taxon>
        <taxon>Dothideomycetes</taxon>
        <taxon>Dothideomycetidae</taxon>
        <taxon>Mycosphaerellales</taxon>
        <taxon>Mycosphaerellaceae</taxon>
        <taxon>Zasmidium</taxon>
    </lineage>
</organism>
<comment type="subcellular location">
    <subcellularLocation>
        <location evidence="1">Nucleus</location>
    </subcellularLocation>
</comment>
<evidence type="ECO:0000256" key="3">
    <source>
        <dbReference type="ARBA" id="ARBA00023015"/>
    </source>
</evidence>
<evidence type="ECO:0000313" key="8">
    <source>
        <dbReference type="EMBL" id="KAK4498621.1"/>
    </source>
</evidence>
<evidence type="ECO:0000256" key="5">
    <source>
        <dbReference type="ARBA" id="ARBA00023242"/>
    </source>
</evidence>
<keyword evidence="4" id="KW-0804">Transcription</keyword>
<gene>
    <name evidence="8" type="ORF">PRZ48_011280</name>
</gene>
<dbReference type="CDD" id="cd12148">
    <property type="entry name" value="fungal_TF_MHR"/>
    <property type="match status" value="1"/>
</dbReference>
<dbReference type="SUPFAM" id="SSF57701">
    <property type="entry name" value="Zn2/Cys6 DNA-binding domain"/>
    <property type="match status" value="1"/>
</dbReference>
<reference evidence="8 9" key="1">
    <citation type="journal article" date="2023" name="G3 (Bethesda)">
        <title>A chromosome-level genome assembly of Zasmidium syzygii isolated from banana leaves.</title>
        <authorList>
            <person name="van Westerhoven A.C."/>
            <person name="Mehrabi R."/>
            <person name="Talebi R."/>
            <person name="Steentjes M.B.F."/>
            <person name="Corcolon B."/>
            <person name="Chong P.A."/>
            <person name="Kema G.H.J."/>
            <person name="Seidl M.F."/>
        </authorList>
    </citation>
    <scope>NUCLEOTIDE SEQUENCE [LARGE SCALE GENOMIC DNA]</scope>
    <source>
        <strain evidence="8 9">P124</strain>
    </source>
</reference>
<keyword evidence="9" id="KW-1185">Reference proteome</keyword>
<dbReference type="CDD" id="cd00067">
    <property type="entry name" value="GAL4"/>
    <property type="match status" value="1"/>
</dbReference>
<keyword evidence="2" id="KW-0479">Metal-binding</keyword>
<evidence type="ECO:0000256" key="2">
    <source>
        <dbReference type="ARBA" id="ARBA00022723"/>
    </source>
</evidence>
<dbReference type="InterPro" id="IPR050815">
    <property type="entry name" value="TF_fung"/>
</dbReference>
<evidence type="ECO:0000256" key="4">
    <source>
        <dbReference type="ARBA" id="ARBA00023163"/>
    </source>
</evidence>
<accession>A0ABR0EBI2</accession>
<dbReference type="PANTHER" id="PTHR47338:SF5">
    <property type="entry name" value="ZN(II)2CYS6 TRANSCRIPTION FACTOR (EUROFUNG)"/>
    <property type="match status" value="1"/>
</dbReference>
<dbReference type="Pfam" id="PF00172">
    <property type="entry name" value="Zn_clus"/>
    <property type="match status" value="1"/>
</dbReference>
<keyword evidence="3" id="KW-0805">Transcription regulation</keyword>
<sequence>MQQTPKRTPRACERCRQTRRRCEPPYPCRQCVQSGVECDVREKARPHRRQQQQQRSRPASALSAQGREKAASTADGGTPRPRKSAAPKAAGRRAVQGDPYEAMRALVEDLLQSREGYALKCALVEPPSCRPGGIAGSAVSQPANAPPPLTLPQAWGLLKSFRKFMGFQDTKLVDIEELHGSVRNHLDSMQGLTPSNASAILSTRRLPSDSIGLVCAALALGAVASGEFGHGRFYFAISTELVKHFVGQPTLELCLAYYLQHVFALRSGTSNYAQGIMAQAVQIANGLGLYDNSYGVQGLQLYLLIYMADQ</sequence>
<dbReference type="InterPro" id="IPR001138">
    <property type="entry name" value="Zn2Cys6_DnaBD"/>
</dbReference>
<proteinExistence type="predicted"/>
<feature type="domain" description="Zn(2)-C6 fungal-type" evidence="7">
    <location>
        <begin position="11"/>
        <end position="38"/>
    </location>
</feature>
<dbReference type="PANTHER" id="PTHR47338">
    <property type="entry name" value="ZN(II)2CYS6 TRANSCRIPTION FACTOR (EUROFUNG)-RELATED"/>
    <property type="match status" value="1"/>
</dbReference>
<feature type="region of interest" description="Disordered" evidence="6">
    <location>
        <begin position="41"/>
        <end position="96"/>
    </location>
</feature>
<feature type="compositionally biased region" description="Low complexity" evidence="6">
    <location>
        <begin position="51"/>
        <end position="65"/>
    </location>
</feature>
<dbReference type="InterPro" id="IPR036864">
    <property type="entry name" value="Zn2-C6_fun-type_DNA-bd_sf"/>
</dbReference>
<dbReference type="PROSITE" id="PS50048">
    <property type="entry name" value="ZN2_CY6_FUNGAL_2"/>
    <property type="match status" value="1"/>
</dbReference>
<evidence type="ECO:0000256" key="1">
    <source>
        <dbReference type="ARBA" id="ARBA00004123"/>
    </source>
</evidence>
<dbReference type="Proteomes" id="UP001305779">
    <property type="component" value="Unassembled WGS sequence"/>
</dbReference>
<name>A0ABR0EBI2_ZASCE</name>
<dbReference type="PROSITE" id="PS00463">
    <property type="entry name" value="ZN2_CY6_FUNGAL_1"/>
    <property type="match status" value="1"/>
</dbReference>
<comment type="caution">
    <text evidence="8">The sequence shown here is derived from an EMBL/GenBank/DDBJ whole genome shotgun (WGS) entry which is preliminary data.</text>
</comment>
<dbReference type="EMBL" id="JAXOVC010000008">
    <property type="protein sequence ID" value="KAK4498621.1"/>
    <property type="molecule type" value="Genomic_DNA"/>
</dbReference>
<dbReference type="Gene3D" id="4.10.240.10">
    <property type="entry name" value="Zn(2)-C6 fungal-type DNA-binding domain"/>
    <property type="match status" value="1"/>
</dbReference>
<protein>
    <recommendedName>
        <fullName evidence="7">Zn(2)-C6 fungal-type domain-containing protein</fullName>
    </recommendedName>
</protein>
<keyword evidence="5" id="KW-0539">Nucleus</keyword>
<dbReference type="SMART" id="SM00066">
    <property type="entry name" value="GAL4"/>
    <property type="match status" value="1"/>
</dbReference>
<evidence type="ECO:0000256" key="6">
    <source>
        <dbReference type="SAM" id="MobiDB-lite"/>
    </source>
</evidence>
<evidence type="ECO:0000313" key="9">
    <source>
        <dbReference type="Proteomes" id="UP001305779"/>
    </source>
</evidence>
<evidence type="ECO:0000259" key="7">
    <source>
        <dbReference type="PROSITE" id="PS50048"/>
    </source>
</evidence>